<dbReference type="PANTHER" id="PTHR43877">
    <property type="entry name" value="AMINOALKYLPHOSPHONATE N-ACETYLTRANSFERASE-RELATED-RELATED"/>
    <property type="match status" value="1"/>
</dbReference>
<evidence type="ECO:0000259" key="3">
    <source>
        <dbReference type="PROSITE" id="PS51186"/>
    </source>
</evidence>
<dbReference type="PANTHER" id="PTHR43877:SF2">
    <property type="entry name" value="AMINOALKYLPHOSPHONATE N-ACETYLTRANSFERASE-RELATED"/>
    <property type="match status" value="1"/>
</dbReference>
<protein>
    <recommendedName>
        <fullName evidence="3">N-acetyltransferase domain-containing protein</fullName>
    </recommendedName>
</protein>
<keyword evidence="2" id="KW-0012">Acyltransferase</keyword>
<reference evidence="4" key="2">
    <citation type="submission" date="2020-09" db="EMBL/GenBank/DDBJ databases">
        <authorList>
            <person name="Sun Q."/>
            <person name="Ohkuma M."/>
        </authorList>
    </citation>
    <scope>NUCLEOTIDE SEQUENCE</scope>
    <source>
        <strain evidence="4">JCM 3276</strain>
    </source>
</reference>
<dbReference type="Proteomes" id="UP000660680">
    <property type="component" value="Unassembled WGS sequence"/>
</dbReference>
<evidence type="ECO:0000313" key="4">
    <source>
        <dbReference type="EMBL" id="GGS31238.1"/>
    </source>
</evidence>
<dbReference type="SUPFAM" id="SSF55729">
    <property type="entry name" value="Acyl-CoA N-acyltransferases (Nat)"/>
    <property type="match status" value="1"/>
</dbReference>
<proteinExistence type="predicted"/>
<name>A0A918LD65_9PSEU</name>
<evidence type="ECO:0000313" key="5">
    <source>
        <dbReference type="Proteomes" id="UP000660680"/>
    </source>
</evidence>
<dbReference type="AlphaFoldDB" id="A0A918LD65"/>
<feature type="domain" description="N-acetyltransferase" evidence="3">
    <location>
        <begin position="1"/>
        <end position="157"/>
    </location>
</feature>
<gene>
    <name evidence="4" type="ORF">GCM10010171_26380</name>
</gene>
<dbReference type="EMBL" id="BMRB01000002">
    <property type="protein sequence ID" value="GGS31238.1"/>
    <property type="molecule type" value="Genomic_DNA"/>
</dbReference>
<dbReference type="InterPro" id="IPR000182">
    <property type="entry name" value="GNAT_dom"/>
</dbReference>
<organism evidence="4 5">
    <name type="scientific">Actinokineospora fastidiosa</name>
    <dbReference type="NCBI Taxonomy" id="1816"/>
    <lineage>
        <taxon>Bacteria</taxon>
        <taxon>Bacillati</taxon>
        <taxon>Actinomycetota</taxon>
        <taxon>Actinomycetes</taxon>
        <taxon>Pseudonocardiales</taxon>
        <taxon>Pseudonocardiaceae</taxon>
        <taxon>Actinokineospora</taxon>
    </lineage>
</organism>
<dbReference type="Pfam" id="PF00583">
    <property type="entry name" value="Acetyltransf_1"/>
    <property type="match status" value="1"/>
</dbReference>
<dbReference type="GO" id="GO:0016747">
    <property type="term" value="F:acyltransferase activity, transferring groups other than amino-acyl groups"/>
    <property type="evidence" value="ECO:0007669"/>
    <property type="project" value="InterPro"/>
</dbReference>
<dbReference type="CDD" id="cd04301">
    <property type="entry name" value="NAT_SF"/>
    <property type="match status" value="1"/>
</dbReference>
<dbReference type="InterPro" id="IPR016181">
    <property type="entry name" value="Acyl_CoA_acyltransferase"/>
</dbReference>
<dbReference type="PROSITE" id="PS51186">
    <property type="entry name" value="GNAT"/>
    <property type="match status" value="1"/>
</dbReference>
<dbReference type="RefSeq" id="WP_189210696.1">
    <property type="nucleotide sequence ID" value="NZ_BMRB01000002.1"/>
</dbReference>
<comment type="caution">
    <text evidence="4">The sequence shown here is derived from an EMBL/GenBank/DDBJ whole genome shotgun (WGS) entry which is preliminary data.</text>
</comment>
<dbReference type="Gene3D" id="3.40.630.30">
    <property type="match status" value="1"/>
</dbReference>
<reference evidence="4" key="1">
    <citation type="journal article" date="2014" name="Int. J. Syst. Evol. Microbiol.">
        <title>Complete genome sequence of Corynebacterium casei LMG S-19264T (=DSM 44701T), isolated from a smear-ripened cheese.</title>
        <authorList>
            <consortium name="US DOE Joint Genome Institute (JGI-PGF)"/>
            <person name="Walter F."/>
            <person name="Albersmeier A."/>
            <person name="Kalinowski J."/>
            <person name="Ruckert C."/>
        </authorList>
    </citation>
    <scope>NUCLEOTIDE SEQUENCE</scope>
    <source>
        <strain evidence="4">JCM 3276</strain>
    </source>
</reference>
<keyword evidence="1" id="KW-0808">Transferase</keyword>
<accession>A0A918LD65</accession>
<sequence length="168" mass="18108">MRIRPAEPADAAAIAEIWRLGWLDAHLGNVPDALAEARIEAGFTDRAERRARGDDDAARTLVAEVAGAVAGFVMVVGDEVEQVYVAAEHRGRGVAGPLLAAAEDAVRAEDHRQAWLAVVAGNTPARRFYERQGWTDTGPFDHHAPGGFVVPAHRYVRDLTQPARQDAG</sequence>
<evidence type="ECO:0000256" key="1">
    <source>
        <dbReference type="ARBA" id="ARBA00022679"/>
    </source>
</evidence>
<dbReference type="InterPro" id="IPR050832">
    <property type="entry name" value="Bact_Acetyltransf"/>
</dbReference>
<evidence type="ECO:0000256" key="2">
    <source>
        <dbReference type="ARBA" id="ARBA00023315"/>
    </source>
</evidence>
<keyword evidence="5" id="KW-1185">Reference proteome</keyword>